<dbReference type="STRING" id="1349762.GCA_001592245_04281"/>
<sequence>MPDPTHKPNQPAPDAPRKQRYPGDPADVRKGQVSEPLPRETFRQRFMARFTDPAYRDEDEALARLERIAWEAYREGRKAPLKHKAGPGYADPEYELSDEWRAASEAVRVAQQLQADPATPSRVLLVCAAARNDYTCPGEMSKSWRLAQRARATLEAQGIEVDVLDLSLLASDADLRIHPCKGCVSTSMPLCHWPCSCYPNHALGQVNDWMNDIYPRWAGCHGVLIVTPVYWYQASSPLKLMMDRLVCADGGNPDPTSTQGKDVVRAKSIELAGWDYPKHLAGRTYGLVVHGDVAGIEGVRRALSDWLDWMGLIDAGPQARLDRFIGYYKPYATSHVELDEDDGVLGEVDNVARALACAVQQLRAGKLSEPDRGLVPPRQK</sequence>
<evidence type="ECO:0000313" key="4">
    <source>
        <dbReference type="Proteomes" id="UP000295294"/>
    </source>
</evidence>
<feature type="domain" description="NADPH-dependent FMN reductase-like" evidence="2">
    <location>
        <begin position="139"/>
        <end position="317"/>
    </location>
</feature>
<dbReference type="AlphaFoldDB" id="A0A4P7L3M5"/>
<evidence type="ECO:0000256" key="1">
    <source>
        <dbReference type="SAM" id="MobiDB-lite"/>
    </source>
</evidence>
<gene>
    <name evidence="3" type="ORF">E0W60_01870</name>
</gene>
<proteinExistence type="predicted"/>
<dbReference type="KEGG" id="cox:E0W60_01870"/>
<reference evidence="3 4" key="1">
    <citation type="submission" date="2019-03" db="EMBL/GenBank/DDBJ databases">
        <title>Efficiently degradation of phenoxyalkanoic acid herbicides by Cupriavidus oxalaticus strain X32.</title>
        <authorList>
            <person name="Sheng X."/>
        </authorList>
    </citation>
    <scope>NUCLEOTIDE SEQUENCE [LARGE SCALE GENOMIC DNA]</scope>
    <source>
        <strain evidence="3 4">X32</strain>
    </source>
</reference>
<evidence type="ECO:0000313" key="3">
    <source>
        <dbReference type="EMBL" id="QBY49994.1"/>
    </source>
</evidence>
<dbReference type="Pfam" id="PF03358">
    <property type="entry name" value="FMN_red"/>
    <property type="match status" value="1"/>
</dbReference>
<feature type="compositionally biased region" description="Basic and acidic residues" evidence="1">
    <location>
        <begin position="26"/>
        <end position="41"/>
    </location>
</feature>
<dbReference type="OrthoDB" id="8445767at2"/>
<dbReference type="InterPro" id="IPR029039">
    <property type="entry name" value="Flavoprotein-like_sf"/>
</dbReference>
<dbReference type="Proteomes" id="UP000295294">
    <property type="component" value="Chromosome 1"/>
</dbReference>
<evidence type="ECO:0000259" key="2">
    <source>
        <dbReference type="Pfam" id="PF03358"/>
    </source>
</evidence>
<dbReference type="GO" id="GO:0016491">
    <property type="term" value="F:oxidoreductase activity"/>
    <property type="evidence" value="ECO:0007669"/>
    <property type="project" value="InterPro"/>
</dbReference>
<dbReference type="EMBL" id="CP038634">
    <property type="protein sequence ID" value="QBY49994.1"/>
    <property type="molecule type" value="Genomic_DNA"/>
</dbReference>
<accession>A0A4P7L3M5</accession>
<feature type="region of interest" description="Disordered" evidence="1">
    <location>
        <begin position="1"/>
        <end position="41"/>
    </location>
</feature>
<organism evidence="3 4">
    <name type="scientific">Cupriavidus oxalaticus</name>
    <dbReference type="NCBI Taxonomy" id="96344"/>
    <lineage>
        <taxon>Bacteria</taxon>
        <taxon>Pseudomonadati</taxon>
        <taxon>Pseudomonadota</taxon>
        <taxon>Betaproteobacteria</taxon>
        <taxon>Burkholderiales</taxon>
        <taxon>Burkholderiaceae</taxon>
        <taxon>Cupriavidus</taxon>
    </lineage>
</organism>
<protein>
    <submittedName>
        <fullName evidence="3">Flavodoxin family protein</fullName>
    </submittedName>
</protein>
<dbReference type="Gene3D" id="3.40.50.360">
    <property type="match status" value="1"/>
</dbReference>
<dbReference type="InterPro" id="IPR005025">
    <property type="entry name" value="FMN_Rdtase-like_dom"/>
</dbReference>
<dbReference type="RefSeq" id="WP_135702837.1">
    <property type="nucleotide sequence ID" value="NZ_CP038634.1"/>
</dbReference>
<name>A0A4P7L3M5_9BURK</name>
<dbReference type="SUPFAM" id="SSF52218">
    <property type="entry name" value="Flavoproteins"/>
    <property type="match status" value="1"/>
</dbReference>